<protein>
    <recommendedName>
        <fullName evidence="3">Outer membrane protein beta-barrel domain-containing protein</fullName>
    </recommendedName>
</protein>
<organism evidence="1 2">
    <name type="scientific">Thermosipho affectus</name>
    <dbReference type="NCBI Taxonomy" id="660294"/>
    <lineage>
        <taxon>Bacteria</taxon>
        <taxon>Thermotogati</taxon>
        <taxon>Thermotogota</taxon>
        <taxon>Thermotogae</taxon>
        <taxon>Thermotogales</taxon>
        <taxon>Fervidobacteriaceae</taxon>
        <taxon>Thermosipho</taxon>
    </lineage>
</organism>
<evidence type="ECO:0000313" key="1">
    <source>
        <dbReference type="EMBL" id="ONN27106.1"/>
    </source>
</evidence>
<reference evidence="1 2" key="1">
    <citation type="submission" date="2015-06" db="EMBL/GenBank/DDBJ databases">
        <title>Genome sequencing of Thermotogales isolates from hydrothermal vents.</title>
        <authorList>
            <person name="Haverkamp T.H."/>
            <person name="Kublanov I.V."/>
            <person name="Nesbo C.L."/>
        </authorList>
    </citation>
    <scope>NUCLEOTIDE SEQUENCE [LARGE SCALE GENOMIC DNA]</scope>
    <source>
        <strain evidence="2">ik275mar</strain>
    </source>
</reference>
<dbReference type="EMBL" id="LBFC01000018">
    <property type="protein sequence ID" value="ONN27106.1"/>
    <property type="molecule type" value="Genomic_DNA"/>
</dbReference>
<keyword evidence="2" id="KW-1185">Reference proteome</keyword>
<gene>
    <name evidence="1" type="ORF">XJ44_04760</name>
</gene>
<evidence type="ECO:0008006" key="3">
    <source>
        <dbReference type="Google" id="ProtNLM"/>
    </source>
</evidence>
<proteinExistence type="predicted"/>
<sequence length="150" mass="17184">MKRYILLLLFFSGVILANGFSYILGVVITGTVFPYFEVKYNLEEISIGCSIGMTFVEDKKNEFYDFLLSPKVSISYFPFKQFFIKANFRTIVVFPYQQKQLYLFGAGIGYGIPFNNGKINFLLSENISLPISAANKVSRPIPILECEYEF</sequence>
<dbReference type="RefSeq" id="WP_077198250.1">
    <property type="nucleotide sequence ID" value="NZ_LBFC01000018.1"/>
</dbReference>
<evidence type="ECO:0000313" key="2">
    <source>
        <dbReference type="Proteomes" id="UP000242616"/>
    </source>
</evidence>
<dbReference type="Proteomes" id="UP000242616">
    <property type="component" value="Unassembled WGS sequence"/>
</dbReference>
<comment type="caution">
    <text evidence="1">The sequence shown here is derived from an EMBL/GenBank/DDBJ whole genome shotgun (WGS) entry which is preliminary data.</text>
</comment>
<name>A0ABX3IH02_9BACT</name>
<accession>A0ABX3IH02</accession>